<sequence length="140" mass="16543">MDPILKKMNFKPEMKIQIWNAPEEMNPFIQAWEKEGFLAKEGERPTFMLAFVYSKEDIDRYFEAMHALSPEDEAIWVAYPKGTSKKYKVKINRDSGWAKVGELDYEAVRQVAINEDWSALRFRKVKFIKSLIRKFSAKNQ</sequence>
<organism evidence="1 2">
    <name type="scientific">Algoriphagus taiwanensis</name>
    <dbReference type="NCBI Taxonomy" id="1445656"/>
    <lineage>
        <taxon>Bacteria</taxon>
        <taxon>Pseudomonadati</taxon>
        <taxon>Bacteroidota</taxon>
        <taxon>Cytophagia</taxon>
        <taxon>Cytophagales</taxon>
        <taxon>Cyclobacteriaceae</taxon>
        <taxon>Algoriphagus</taxon>
    </lineage>
</organism>
<evidence type="ECO:0000313" key="1">
    <source>
        <dbReference type="EMBL" id="GMQ33506.1"/>
    </source>
</evidence>
<dbReference type="EMBL" id="BTPE01000005">
    <property type="protein sequence ID" value="GMQ33506.1"/>
    <property type="molecule type" value="Genomic_DNA"/>
</dbReference>
<evidence type="ECO:0000313" key="2">
    <source>
        <dbReference type="Proteomes" id="UP001307705"/>
    </source>
</evidence>
<comment type="caution">
    <text evidence="1">The sequence shown here is derived from an EMBL/GenBank/DDBJ whole genome shotgun (WGS) entry which is preliminary data.</text>
</comment>
<evidence type="ECO:0008006" key="3">
    <source>
        <dbReference type="Google" id="ProtNLM"/>
    </source>
</evidence>
<reference evidence="1 2" key="1">
    <citation type="submission" date="2023-08" db="EMBL/GenBank/DDBJ databases">
        <title>Draft genome sequence of Algoriphagus taiwanensis.</title>
        <authorList>
            <person name="Takatani N."/>
            <person name="Hosokawa M."/>
            <person name="Sawabe T."/>
        </authorList>
    </citation>
    <scope>NUCLEOTIDE SEQUENCE [LARGE SCALE GENOMIC DNA]</scope>
    <source>
        <strain evidence="1 2">JCM 19755</strain>
    </source>
</reference>
<name>A0ABQ6PZY8_9BACT</name>
<protein>
    <recommendedName>
        <fullName evidence="3">DUF3052 domain-containing protein</fullName>
    </recommendedName>
</protein>
<dbReference type="Proteomes" id="UP001307705">
    <property type="component" value="Unassembled WGS sequence"/>
</dbReference>
<gene>
    <name evidence="1" type="ORF">Ataiwa_17780</name>
</gene>
<proteinExistence type="predicted"/>
<accession>A0ABQ6PZY8</accession>
<keyword evidence="2" id="KW-1185">Reference proteome</keyword>